<evidence type="ECO:0000313" key="1">
    <source>
        <dbReference type="EMBL" id="ABA97783.1"/>
    </source>
</evidence>
<reference evidence="1" key="1">
    <citation type="journal article" date="2005" name="BMC Biol.">
        <title>The sequence of rice chromosomes 11 and 12, rich in disease resistance genes and recent gene duplications.</title>
        <authorList>
            <consortium name="The rice chromosomes 11 and 12 sequencing consortia"/>
        </authorList>
    </citation>
    <scope>NUCLEOTIDE SEQUENCE [LARGE SCALE GENOMIC DNA]</scope>
</reference>
<organism evidence="1">
    <name type="scientific">Oryza sativa subsp. japonica</name>
    <name type="common">Rice</name>
    <dbReference type="NCBI Taxonomy" id="39947"/>
    <lineage>
        <taxon>Eukaryota</taxon>
        <taxon>Viridiplantae</taxon>
        <taxon>Streptophyta</taxon>
        <taxon>Embryophyta</taxon>
        <taxon>Tracheophyta</taxon>
        <taxon>Spermatophyta</taxon>
        <taxon>Magnoliopsida</taxon>
        <taxon>Liliopsida</taxon>
        <taxon>Poales</taxon>
        <taxon>Poaceae</taxon>
        <taxon>BOP clade</taxon>
        <taxon>Oryzoideae</taxon>
        <taxon>Oryzeae</taxon>
        <taxon>Oryzinae</taxon>
        <taxon>Oryza</taxon>
        <taxon>Oryza sativa</taxon>
    </lineage>
</organism>
<reference evidence="1" key="2">
    <citation type="submission" date="2005-04" db="EMBL/GenBank/DDBJ databases">
        <authorList>
            <person name="Buell C.R."/>
            <person name="Wing R.A."/>
            <person name="McCombie W.A."/>
            <person name="Ouyang S."/>
        </authorList>
    </citation>
    <scope>NUCLEOTIDE SEQUENCE</scope>
</reference>
<reference evidence="1" key="3">
    <citation type="submission" date="2006-01" db="EMBL/GenBank/DDBJ databases">
        <authorList>
            <person name="Buell R."/>
        </authorList>
    </citation>
    <scope>NUCLEOTIDE SEQUENCE</scope>
</reference>
<accession>Q2QTF5</accession>
<dbReference type="AlphaFoldDB" id="Q2QTF5"/>
<protein>
    <submittedName>
        <fullName evidence="1">Retrotransposon, putative, centromere-specific</fullName>
    </submittedName>
</protein>
<gene>
    <name evidence="1" type="ordered locus">LOC_Os12g19820</name>
</gene>
<dbReference type="EMBL" id="DP000011">
    <property type="protein sequence ID" value="ABA97783.1"/>
    <property type="molecule type" value="Genomic_DNA"/>
</dbReference>
<sequence length="72" mass="8280">MERIQRGEDFRRLDSDYRTAPTSDGLHNFMRFRRANECPRGRVDAHHKFAVTIGDSVSVAKAQHLWTVVIGP</sequence>
<proteinExistence type="predicted"/>
<name>Q2QTF5_ORYSJ</name>